<keyword evidence="2" id="KW-0812">Transmembrane</keyword>
<feature type="region of interest" description="Disordered" evidence="1">
    <location>
        <begin position="71"/>
        <end position="127"/>
    </location>
</feature>
<name>A0A5Q5CNE5_MYCSJ</name>
<evidence type="ECO:0000256" key="1">
    <source>
        <dbReference type="SAM" id="MobiDB-lite"/>
    </source>
</evidence>
<dbReference type="AlphaFoldDB" id="A0A5Q5CNE5"/>
<evidence type="ECO:0000256" key="2">
    <source>
        <dbReference type="SAM" id="Phobius"/>
    </source>
</evidence>
<proteinExistence type="predicted"/>
<evidence type="ECO:0000313" key="3">
    <source>
        <dbReference type="EMBL" id="ABO01060.1"/>
    </source>
</evidence>
<accession>A0A5Q5CNE5</accession>
<feature type="transmembrane region" description="Helical" evidence="2">
    <location>
        <begin position="34"/>
        <end position="58"/>
    </location>
</feature>
<sequence length="127" mass="12848">MDAAKEIGSMTDTPESTSERIAAAGQRRGVNHALAWSGIAAAAVFIVAVVFFSGFFIGRATDGFGGNRGHCQGTPGMMGPGMMGPGMMGPGMMGPQGSWPPGNMGPSGPWGPGQSQPPTTTPTTPRP</sequence>
<feature type="compositionally biased region" description="Low complexity" evidence="1">
    <location>
        <begin position="112"/>
        <end position="127"/>
    </location>
</feature>
<protein>
    <submittedName>
        <fullName evidence="3">Uncharacterized protein</fullName>
    </submittedName>
</protein>
<keyword evidence="2" id="KW-0472">Membrane</keyword>
<dbReference type="EMBL" id="CP000580">
    <property type="protein sequence ID" value="ABO01060.1"/>
    <property type="molecule type" value="Genomic_DNA"/>
</dbReference>
<reference evidence="3" key="1">
    <citation type="submission" date="2007-02" db="EMBL/GenBank/DDBJ databases">
        <title>Complete sequence of Mycobacterium sp. JLS.</title>
        <authorList>
            <consortium name="US DOE Joint Genome Institute"/>
            <person name="Copeland A."/>
            <person name="Lucas S."/>
            <person name="Lapidus A."/>
            <person name="Barry K."/>
            <person name="Detter J.C."/>
            <person name="Glavina del Rio T."/>
            <person name="Hammon N."/>
            <person name="Israni S."/>
            <person name="Dalin E."/>
            <person name="Tice H."/>
            <person name="Pitluck S."/>
            <person name="Chain P."/>
            <person name="Malfatti S."/>
            <person name="Shin M."/>
            <person name="Vergez L."/>
            <person name="Schmutz J."/>
            <person name="Larimer F."/>
            <person name="Land M."/>
            <person name="Hauser L."/>
            <person name="Kyrpides N."/>
            <person name="Mikhailova N."/>
            <person name="Miller C.D."/>
            <person name="Anderson A.J."/>
            <person name="Sims R.C."/>
            <person name="Richardson P."/>
        </authorList>
    </citation>
    <scope>NUCLEOTIDE SEQUENCE [LARGE SCALE GENOMIC DNA]</scope>
    <source>
        <strain evidence="3">JLS</strain>
    </source>
</reference>
<dbReference type="KEGG" id="mjl:Mjls_5296"/>
<keyword evidence="2" id="KW-1133">Transmembrane helix</keyword>
<organism evidence="3">
    <name type="scientific">Mycobacterium sp. (strain JLS)</name>
    <dbReference type="NCBI Taxonomy" id="164757"/>
    <lineage>
        <taxon>Bacteria</taxon>
        <taxon>Bacillati</taxon>
        <taxon>Actinomycetota</taxon>
        <taxon>Actinomycetes</taxon>
        <taxon>Mycobacteriales</taxon>
        <taxon>Mycobacteriaceae</taxon>
        <taxon>Mycobacterium</taxon>
    </lineage>
</organism>
<gene>
    <name evidence="3" type="ordered locus">Mjls_5296</name>
</gene>
<feature type="compositionally biased region" description="Gly residues" evidence="1">
    <location>
        <begin position="76"/>
        <end position="94"/>
    </location>
</feature>